<dbReference type="Pfam" id="PF13432">
    <property type="entry name" value="TPR_16"/>
    <property type="match status" value="2"/>
</dbReference>
<name>A0ABZ1C2W8_9BACT</name>
<dbReference type="SMART" id="SM00028">
    <property type="entry name" value="TPR"/>
    <property type="match status" value="4"/>
</dbReference>
<dbReference type="EMBL" id="CP139781">
    <property type="protein sequence ID" value="WRQ85593.1"/>
    <property type="molecule type" value="Genomic_DNA"/>
</dbReference>
<reference evidence="4 5" key="2">
    <citation type="submission" date="2023-12" db="EMBL/GenBank/DDBJ databases">
        <title>Description of an unclassified Opitutus bacterium of Verrucomicrobiota.</title>
        <authorList>
            <person name="Zhang D.-F."/>
        </authorList>
    </citation>
    <scope>NUCLEOTIDE SEQUENCE [LARGE SCALE GENOMIC DNA]</scope>
    <source>
        <strain evidence="4 5">WL0086</strain>
    </source>
</reference>
<evidence type="ECO:0000313" key="5">
    <source>
        <dbReference type="Proteomes" id="UP000738431"/>
    </source>
</evidence>
<dbReference type="Pfam" id="PF24289">
    <property type="entry name" value="DUF7477"/>
    <property type="match status" value="1"/>
</dbReference>
<dbReference type="RefSeq" id="WP_324725969.1">
    <property type="nucleotide sequence ID" value="NZ_CP139781.1"/>
</dbReference>
<gene>
    <name evidence="4" type="ORF">K1X11_012345</name>
</gene>
<dbReference type="InterPro" id="IPR055900">
    <property type="entry name" value="DUF7477"/>
</dbReference>
<dbReference type="Gene3D" id="1.25.40.10">
    <property type="entry name" value="Tetratricopeptide repeat domain"/>
    <property type="match status" value="3"/>
</dbReference>
<organism evidence="4 5">
    <name type="scientific">Actomonas aquatica</name>
    <dbReference type="NCBI Taxonomy" id="2866162"/>
    <lineage>
        <taxon>Bacteria</taxon>
        <taxon>Pseudomonadati</taxon>
        <taxon>Verrucomicrobiota</taxon>
        <taxon>Opitutia</taxon>
        <taxon>Opitutales</taxon>
        <taxon>Opitutaceae</taxon>
        <taxon>Actomonas</taxon>
    </lineage>
</organism>
<sequence>MNETTIMMNGTMKRGRVSAGTKAMGWLAGVLVLTFGFGRALAVEPAAEEAFAAAVVAYLESGDAAAAQAAFVELQAQWPDYPDPVFNLAVLAEARGDAEEAMRGYERFLAMAPGHAKAAEARGALLALQQRPSAAEAYGELLARADARWRAGDLAGAFAEAAAAQALQPERWEAPALAAQVLAADGAWDDALPLTEQAVARAPEGELRAELAVYRDEIAARREAATARAQAEQLESAGDFAAAAAAYATVAESTEDGAVALLAGLNFGMVERWDDAAGWLARAVEWGDVRVVAEAQTQLSAIEQRRRVERRVATVEGAAEGTSDGRVDAGLPGRVDYEKGVVLLGDGATAEALAAFDAAIAQVPVNPDYARYFLMRGAARLDAGDAEAALEDLARAGLIDPAAPSLYELRALANVELGRYAEAIADYREARKRVEFASQEKAIEQQIVTLLLKEGSAREAMVESQRLADGTSGKPHQRALRSWAQAARQLDMDDEELKALGRLQNVASLSSSEGQRLRELRRRWVVVMTESNTHQTYGWADDELRADLSGYWREGQNITNLTRDDERDRWLVVRTKSPLHDEQNVETGEAFPRDWIKAKWDQGYGLMEFEVTAEGRWAVLMARGASLGKQWWKSVRDDGLSEGIQDIWSRDMRIQDVAYHNGLWYLAAAAKAPYGVQRWTTSVRFPERWIAQGYDQGYIISRVAHGAGKWFVVMAKSDLEQRYFYRHELPDEAIKAGWDDGLRLTEVVKVIEPLP</sequence>
<keyword evidence="1" id="KW-0677">Repeat</keyword>
<evidence type="ECO:0000256" key="2">
    <source>
        <dbReference type="ARBA" id="ARBA00022803"/>
    </source>
</evidence>
<protein>
    <recommendedName>
        <fullName evidence="3">DUF7477 domain-containing protein</fullName>
    </recommendedName>
</protein>
<reference evidence="4 5" key="1">
    <citation type="submission" date="2021-08" db="EMBL/GenBank/DDBJ databases">
        <authorList>
            <person name="Zhang D."/>
            <person name="Zhang A."/>
            <person name="Wang L."/>
        </authorList>
    </citation>
    <scope>NUCLEOTIDE SEQUENCE [LARGE SCALE GENOMIC DNA]</scope>
    <source>
        <strain evidence="4 5">WL0086</strain>
    </source>
</reference>
<dbReference type="PANTHER" id="PTHR44858">
    <property type="entry name" value="TETRATRICOPEPTIDE REPEAT PROTEIN 6"/>
    <property type="match status" value="1"/>
</dbReference>
<keyword evidence="2" id="KW-0802">TPR repeat</keyword>
<dbReference type="InterPro" id="IPR019734">
    <property type="entry name" value="TPR_rpt"/>
</dbReference>
<proteinExistence type="predicted"/>
<dbReference type="SUPFAM" id="SSF48452">
    <property type="entry name" value="TPR-like"/>
    <property type="match status" value="1"/>
</dbReference>
<evidence type="ECO:0000259" key="3">
    <source>
        <dbReference type="Pfam" id="PF24289"/>
    </source>
</evidence>
<keyword evidence="5" id="KW-1185">Reference proteome</keyword>
<dbReference type="PANTHER" id="PTHR44858:SF1">
    <property type="entry name" value="UDP-N-ACETYLGLUCOSAMINE--PEPTIDE N-ACETYLGLUCOSAMINYLTRANSFERASE SPINDLY-RELATED"/>
    <property type="match status" value="1"/>
</dbReference>
<dbReference type="Proteomes" id="UP000738431">
    <property type="component" value="Chromosome"/>
</dbReference>
<accession>A0ABZ1C2W8</accession>
<evidence type="ECO:0000256" key="1">
    <source>
        <dbReference type="ARBA" id="ARBA00022737"/>
    </source>
</evidence>
<dbReference type="InterPro" id="IPR011990">
    <property type="entry name" value="TPR-like_helical_dom_sf"/>
</dbReference>
<evidence type="ECO:0000313" key="4">
    <source>
        <dbReference type="EMBL" id="WRQ85593.1"/>
    </source>
</evidence>
<feature type="domain" description="DUF7477" evidence="3">
    <location>
        <begin position="523"/>
        <end position="658"/>
    </location>
</feature>
<dbReference type="InterPro" id="IPR050498">
    <property type="entry name" value="Ycf3"/>
</dbReference>